<dbReference type="HAMAP" id="MF_00765">
    <property type="entry name" value="DarP"/>
    <property type="match status" value="1"/>
</dbReference>
<dbReference type="NCBIfam" id="NF003593">
    <property type="entry name" value="PRK05255.1-1"/>
    <property type="match status" value="1"/>
</dbReference>
<dbReference type="GO" id="GO:0043022">
    <property type="term" value="F:ribosome binding"/>
    <property type="evidence" value="ECO:0007669"/>
    <property type="project" value="UniProtKB-UniRule"/>
</dbReference>
<accession>A0A248LJ55</accession>
<reference evidence="9" key="2">
    <citation type="submission" date="2017-06" db="EMBL/GenBank/DDBJ databases">
        <title>Whole genome sequence of Laribacter hongkongensis LHGZ1.</title>
        <authorList>
            <person name="Chen D."/>
            <person name="Wu H."/>
            <person name="Chen J."/>
        </authorList>
    </citation>
    <scope>NUCLEOTIDE SEQUENCE [LARGE SCALE GENOMIC DNA]</scope>
    <source>
        <strain evidence="9">LHGZ1</strain>
    </source>
</reference>
<evidence type="ECO:0000256" key="1">
    <source>
        <dbReference type="ARBA" id="ARBA00022490"/>
    </source>
</evidence>
<dbReference type="Proteomes" id="UP000197424">
    <property type="component" value="Chromosome"/>
</dbReference>
<reference evidence="7" key="1">
    <citation type="journal article" date="2017" name="J. Antimicrob. Chemother.">
        <title>Emergence and genomic analysis of MDR Laribacter hongkongensis strain HLGZ1 from Guangzhou, China.</title>
        <authorList>
            <person name="Wu H.K."/>
            <person name="Chen J.H."/>
            <person name="Yang L."/>
            <person name="Li A.R."/>
            <person name="Su D.H."/>
            <person name="Lin Y.P."/>
            <person name="Chen D.Q."/>
        </authorList>
    </citation>
    <scope>NUCLEOTIDE SEQUENCE</scope>
    <source>
        <strain evidence="7">HLGZ1</strain>
    </source>
</reference>
<comment type="function">
    <text evidence="5">Member of a network of 50S ribosomal subunit biogenesis factors which assembles along the 30S-50S interface, preventing incorrect 23S rRNA structures from forming. Promotes peptidyl transferase center (PTC) maturation.</text>
</comment>
<evidence type="ECO:0000256" key="6">
    <source>
        <dbReference type="SAM" id="MobiDB-lite"/>
    </source>
</evidence>
<keyword evidence="4 5" id="KW-0694">RNA-binding</keyword>
<dbReference type="GO" id="GO:1902626">
    <property type="term" value="P:assembly of large subunit precursor of preribosome"/>
    <property type="evidence" value="ECO:0007669"/>
    <property type="project" value="UniProtKB-UniRule"/>
</dbReference>
<evidence type="ECO:0000313" key="8">
    <source>
        <dbReference type="EMBL" id="MCG9024425.1"/>
    </source>
</evidence>
<organism evidence="7 9">
    <name type="scientific">Laribacter hongkongensis</name>
    <dbReference type="NCBI Taxonomy" id="168471"/>
    <lineage>
        <taxon>Bacteria</taxon>
        <taxon>Pseudomonadati</taxon>
        <taxon>Pseudomonadota</taxon>
        <taxon>Betaproteobacteria</taxon>
        <taxon>Neisseriales</taxon>
        <taxon>Aquaspirillaceae</taxon>
        <taxon>Laribacter</taxon>
    </lineage>
</organism>
<dbReference type="EMBL" id="CP022115">
    <property type="protein sequence ID" value="ASJ24539.1"/>
    <property type="molecule type" value="Genomic_DNA"/>
</dbReference>
<feature type="region of interest" description="Disordered" evidence="6">
    <location>
        <begin position="1"/>
        <end position="28"/>
    </location>
</feature>
<comment type="subcellular location">
    <subcellularLocation>
        <location evidence="5">Cytoplasm</location>
    </subcellularLocation>
    <text evidence="5">Associates with late stage pre-50S ribosomal subunits.</text>
</comment>
<keyword evidence="2 5" id="KW-0690">Ribosome biogenesis</keyword>
<dbReference type="Proteomes" id="UP001200247">
    <property type="component" value="Unassembled WGS sequence"/>
</dbReference>
<comment type="similarity">
    <text evidence="5">Belongs to the DarP family.</text>
</comment>
<protein>
    <recommendedName>
        <fullName evidence="5">Dual-action ribosomal maturation protein DarP</fullName>
    </recommendedName>
    <alternativeName>
        <fullName evidence="5">Large ribosomal subunit assembly factor DarP</fullName>
    </alternativeName>
</protein>
<sequence length="184" mass="21260">MNTQTTPDDFDDLPSKSQRKRDMDALQDMGQELTELSKDTLKKLTLPDDLRAAVLECKRLTAHGAIRRQRQYIGRIMRSVDPEPIQAQLAALRGENDRHSAWLHSLERQRDRLLSDDSVLPVLVAANPGCDVQQLRTLIRNARKEQTEQKPLKAYRELFQFLKSLYPEPPLVNYKQEPEDDQQA</sequence>
<dbReference type="OrthoDB" id="5293604at2"/>
<evidence type="ECO:0000313" key="9">
    <source>
        <dbReference type="Proteomes" id="UP000197424"/>
    </source>
</evidence>
<dbReference type="AlphaFoldDB" id="A0A248LJ55"/>
<dbReference type="PANTHER" id="PTHR38101">
    <property type="entry name" value="UPF0307 PROTEIN YJGA"/>
    <property type="match status" value="1"/>
</dbReference>
<dbReference type="InterPro" id="IPR023153">
    <property type="entry name" value="DarP_sf"/>
</dbReference>
<evidence type="ECO:0000256" key="3">
    <source>
        <dbReference type="ARBA" id="ARBA00022730"/>
    </source>
</evidence>
<evidence type="ECO:0000256" key="4">
    <source>
        <dbReference type="ARBA" id="ARBA00022884"/>
    </source>
</evidence>
<reference evidence="7" key="3">
    <citation type="submission" date="2017-06" db="EMBL/GenBank/DDBJ databases">
        <authorList>
            <person name="Kim H.J."/>
            <person name="Triplett B.A."/>
        </authorList>
    </citation>
    <scope>NUCLEOTIDE SEQUENCE</scope>
    <source>
        <strain evidence="7">HLGZ1</strain>
    </source>
</reference>
<dbReference type="SUPFAM" id="SSF158710">
    <property type="entry name" value="PSPTO4464-like"/>
    <property type="match status" value="1"/>
</dbReference>
<reference evidence="8 10" key="4">
    <citation type="submission" date="2021-10" db="EMBL/GenBank/DDBJ databases">
        <title>Whole-genome sequencing analysis of Laribacter hongkongensis: virulence gene profiles, carbohydrate-active enzyme prediction, and antimicrobial resistance characterization.</title>
        <authorList>
            <person name="Yuan P."/>
            <person name="Zhan Y."/>
            <person name="Chen D."/>
        </authorList>
    </citation>
    <scope>NUCLEOTIDE SEQUENCE [LARGE SCALE GENOMIC DNA]</scope>
    <source>
        <strain evidence="8 10">W67</strain>
    </source>
</reference>
<keyword evidence="1 5" id="KW-0963">Cytoplasm</keyword>
<evidence type="ECO:0000313" key="7">
    <source>
        <dbReference type="EMBL" id="ASJ24539.1"/>
    </source>
</evidence>
<dbReference type="Gene3D" id="1.10.60.30">
    <property type="entry name" value="PSPTO4464-like domains"/>
    <property type="match status" value="2"/>
</dbReference>
<dbReference type="RefSeq" id="WP_012696926.1">
    <property type="nucleotide sequence ID" value="NZ_CP022115.1"/>
</dbReference>
<dbReference type="CDD" id="cd16331">
    <property type="entry name" value="YjgA-like"/>
    <property type="match status" value="1"/>
</dbReference>
<evidence type="ECO:0000313" key="10">
    <source>
        <dbReference type="Proteomes" id="UP001200247"/>
    </source>
</evidence>
<evidence type="ECO:0000256" key="5">
    <source>
        <dbReference type="HAMAP-Rule" id="MF_00765"/>
    </source>
</evidence>
<proteinExistence type="inferred from homology"/>
<keyword evidence="3 5" id="KW-0699">rRNA-binding</keyword>
<dbReference type="EMBL" id="JAJAXM010000001">
    <property type="protein sequence ID" value="MCG9024425.1"/>
    <property type="molecule type" value="Genomic_DNA"/>
</dbReference>
<dbReference type="InterPro" id="IPR006839">
    <property type="entry name" value="DarP"/>
</dbReference>
<dbReference type="PANTHER" id="PTHR38101:SF1">
    <property type="entry name" value="UPF0307 PROTEIN YJGA"/>
    <property type="match status" value="1"/>
</dbReference>
<dbReference type="GO" id="GO:0019843">
    <property type="term" value="F:rRNA binding"/>
    <property type="evidence" value="ECO:0007669"/>
    <property type="project" value="UniProtKB-UniRule"/>
</dbReference>
<dbReference type="PIRSF" id="PIRSF016183">
    <property type="entry name" value="UCP016183"/>
    <property type="match status" value="1"/>
</dbReference>
<evidence type="ECO:0000256" key="2">
    <source>
        <dbReference type="ARBA" id="ARBA00022517"/>
    </source>
</evidence>
<dbReference type="GeneID" id="75109786"/>
<name>A0A248LJ55_9NEIS</name>
<dbReference type="GO" id="GO:0005829">
    <property type="term" value="C:cytosol"/>
    <property type="evidence" value="ECO:0007669"/>
    <property type="project" value="TreeGrafter"/>
</dbReference>
<dbReference type="OMA" id="QMQFVGK"/>
<dbReference type="Pfam" id="PF04751">
    <property type="entry name" value="DarP"/>
    <property type="match status" value="1"/>
</dbReference>
<gene>
    <name evidence="5" type="primary">darP</name>
    <name evidence="8" type="ORF">LH440_00620</name>
    <name evidence="7" type="ORF">LHGZ1_1708</name>
</gene>